<reference evidence="3" key="1">
    <citation type="submission" date="2025-08" db="UniProtKB">
        <authorList>
            <consortium name="RefSeq"/>
        </authorList>
    </citation>
    <scope>IDENTIFICATION</scope>
    <source>
        <strain evidence="3">J_2021</strain>
        <tissue evidence="3">Erythrocytes</tissue>
    </source>
</reference>
<dbReference type="Proteomes" id="UP000186698">
    <property type="component" value="Chromosome 9_10L"/>
</dbReference>
<organism evidence="2 3">
    <name type="scientific">Xenopus laevis</name>
    <name type="common">African clawed frog</name>
    <dbReference type="NCBI Taxonomy" id="8355"/>
    <lineage>
        <taxon>Eukaryota</taxon>
        <taxon>Metazoa</taxon>
        <taxon>Chordata</taxon>
        <taxon>Craniata</taxon>
        <taxon>Vertebrata</taxon>
        <taxon>Euteleostomi</taxon>
        <taxon>Amphibia</taxon>
        <taxon>Batrachia</taxon>
        <taxon>Anura</taxon>
        <taxon>Pipoidea</taxon>
        <taxon>Pipidae</taxon>
        <taxon>Xenopodinae</taxon>
        <taxon>Xenopus</taxon>
        <taxon>Xenopus</taxon>
    </lineage>
</organism>
<name>A0A8J0TR72_XENLA</name>
<feature type="region of interest" description="Disordered" evidence="1">
    <location>
        <begin position="18"/>
        <end position="46"/>
    </location>
</feature>
<protein>
    <submittedName>
        <fullName evidence="3">Family with sequence similarity 207 member A L homeolog isoform X1</fullName>
    </submittedName>
</protein>
<evidence type="ECO:0000313" key="2">
    <source>
        <dbReference type="Proteomes" id="UP000186698"/>
    </source>
</evidence>
<evidence type="ECO:0000256" key="1">
    <source>
        <dbReference type="SAM" id="MobiDB-lite"/>
    </source>
</evidence>
<dbReference type="PANTHER" id="PTHR31109">
    <property type="entry name" value="PROTEIN FAM207A"/>
    <property type="match status" value="1"/>
</dbReference>
<dbReference type="Xenbase" id="XB-GENE-954079">
    <property type="gene designation" value="slx9.L"/>
</dbReference>
<dbReference type="CTD" id="444323"/>
<evidence type="ECO:0000313" key="3">
    <source>
        <dbReference type="RefSeq" id="XP_018089833.1"/>
    </source>
</evidence>
<dbReference type="AGR" id="Xenbase:XB-GENE-954079"/>
<gene>
    <name evidence="4" type="primary">slx9.L</name>
    <name evidence="3" type="synonym">c21orf70</name>
    <name evidence="3" type="synonym">fam207a</name>
    <name evidence="3" type="synonym">fam207a.L</name>
    <name evidence="3" type="synonym">pred56</name>
</gene>
<sequence length="212" mass="24233">MVGKIKRARQKFHQAAIRVGAATEEEPPVPINEPPDSADLPGAKGWEAQGPGKDWTFFSSNIFSSTKINPESLTQKLEVDTKSVISDKKEEKILVPKKEKAKQRRERWLQSFQPWNIFAEVFNIINLSLNNPWSSIKINAFSFLLNHCIISVPKTSTVYNKYSSNSKYRFLSSPATVYKDYVGMDILSRDTIYRKQYITIRPSPLQESILGY</sequence>
<dbReference type="GeneID" id="444323"/>
<accession>A0A8J0TR72</accession>
<dbReference type="AlphaFoldDB" id="A0A8J0TR72"/>
<dbReference type="PANTHER" id="PTHR31109:SF2">
    <property type="entry name" value="RIBOSOME BIOGENESIS PROTEIN SLX9 HOMOLOG"/>
    <property type="match status" value="1"/>
</dbReference>
<proteinExistence type="predicted"/>
<evidence type="ECO:0000313" key="4">
    <source>
        <dbReference type="Xenbase" id="XB-GENE-954079"/>
    </source>
</evidence>
<dbReference type="RefSeq" id="XP_018089833.1">
    <property type="nucleotide sequence ID" value="XM_018234344.2"/>
</dbReference>
<dbReference type="OrthoDB" id="18703at2759"/>
<keyword evidence="2" id="KW-1185">Reference proteome</keyword>